<keyword evidence="3" id="KW-1185">Reference proteome</keyword>
<sequence length="180" mass="20014">MSQPVSAIRPDDNYRAHTLPAAWAPRIPHPDYFATFADLGTHPAIATKHPFRWPMKFAEEMRRLASDSMGQHADAVRLLVGTAKERCVATSSKDAVAEKWRAGVRVVGSGVVLGVEDIVTASLEAGRRLTWEEYGCVGVFEGDEVVEDRRDGGVEEDYDEANVEDSQEPEIPRTYDLPFR</sequence>
<feature type="compositionally biased region" description="Acidic residues" evidence="1">
    <location>
        <begin position="154"/>
        <end position="168"/>
    </location>
</feature>
<name>A0A6A7A1J1_9PLEO</name>
<evidence type="ECO:0000313" key="2">
    <source>
        <dbReference type="EMBL" id="KAF2826415.1"/>
    </source>
</evidence>
<evidence type="ECO:0000313" key="3">
    <source>
        <dbReference type="Proteomes" id="UP000799424"/>
    </source>
</evidence>
<accession>A0A6A7A1J1</accession>
<evidence type="ECO:0000256" key="1">
    <source>
        <dbReference type="SAM" id="MobiDB-lite"/>
    </source>
</evidence>
<reference evidence="2" key="1">
    <citation type="journal article" date="2020" name="Stud. Mycol.">
        <title>101 Dothideomycetes genomes: a test case for predicting lifestyles and emergence of pathogens.</title>
        <authorList>
            <person name="Haridas S."/>
            <person name="Albert R."/>
            <person name="Binder M."/>
            <person name="Bloem J."/>
            <person name="Labutti K."/>
            <person name="Salamov A."/>
            <person name="Andreopoulos B."/>
            <person name="Baker S."/>
            <person name="Barry K."/>
            <person name="Bills G."/>
            <person name="Bluhm B."/>
            <person name="Cannon C."/>
            <person name="Castanera R."/>
            <person name="Culley D."/>
            <person name="Daum C."/>
            <person name="Ezra D."/>
            <person name="Gonzalez J."/>
            <person name="Henrissat B."/>
            <person name="Kuo A."/>
            <person name="Liang C."/>
            <person name="Lipzen A."/>
            <person name="Lutzoni F."/>
            <person name="Magnuson J."/>
            <person name="Mondo S."/>
            <person name="Nolan M."/>
            <person name="Ohm R."/>
            <person name="Pangilinan J."/>
            <person name="Park H.-J."/>
            <person name="Ramirez L."/>
            <person name="Alfaro M."/>
            <person name="Sun H."/>
            <person name="Tritt A."/>
            <person name="Yoshinaga Y."/>
            <person name="Zwiers L.-H."/>
            <person name="Turgeon B."/>
            <person name="Goodwin S."/>
            <person name="Spatafora J."/>
            <person name="Crous P."/>
            <person name="Grigoriev I."/>
        </authorList>
    </citation>
    <scope>NUCLEOTIDE SEQUENCE</scope>
    <source>
        <strain evidence="2">CBS 113818</strain>
    </source>
</reference>
<proteinExistence type="predicted"/>
<gene>
    <name evidence="2" type="ORF">CC86DRAFT_406689</name>
</gene>
<dbReference type="AlphaFoldDB" id="A0A6A7A1J1"/>
<dbReference type="EMBL" id="MU006226">
    <property type="protein sequence ID" value="KAF2826415.1"/>
    <property type="molecule type" value="Genomic_DNA"/>
</dbReference>
<protein>
    <submittedName>
        <fullName evidence="2">Uncharacterized protein</fullName>
    </submittedName>
</protein>
<feature type="region of interest" description="Disordered" evidence="1">
    <location>
        <begin position="149"/>
        <end position="180"/>
    </location>
</feature>
<organism evidence="2 3">
    <name type="scientific">Ophiobolus disseminans</name>
    <dbReference type="NCBI Taxonomy" id="1469910"/>
    <lineage>
        <taxon>Eukaryota</taxon>
        <taxon>Fungi</taxon>
        <taxon>Dikarya</taxon>
        <taxon>Ascomycota</taxon>
        <taxon>Pezizomycotina</taxon>
        <taxon>Dothideomycetes</taxon>
        <taxon>Pleosporomycetidae</taxon>
        <taxon>Pleosporales</taxon>
        <taxon>Pleosporineae</taxon>
        <taxon>Phaeosphaeriaceae</taxon>
        <taxon>Ophiobolus</taxon>
    </lineage>
</organism>
<dbReference type="Proteomes" id="UP000799424">
    <property type="component" value="Unassembled WGS sequence"/>
</dbReference>